<dbReference type="CDD" id="cd06606">
    <property type="entry name" value="STKc_MAPKKK"/>
    <property type="match status" value="1"/>
</dbReference>
<dbReference type="Pfam" id="PF00069">
    <property type="entry name" value="Pkinase"/>
    <property type="match status" value="1"/>
</dbReference>
<dbReference type="PANTHER" id="PTHR48011:SF4">
    <property type="entry name" value="MITOGEN-ACTIVATED PROTEIN KINASE KINASE KINASE 19"/>
    <property type="match status" value="1"/>
</dbReference>
<proteinExistence type="predicted"/>
<keyword evidence="2" id="KW-0808">Transferase</keyword>
<dbReference type="SUPFAM" id="SSF56112">
    <property type="entry name" value="Protein kinase-like (PK-like)"/>
    <property type="match status" value="1"/>
</dbReference>
<dbReference type="GO" id="GO:0005524">
    <property type="term" value="F:ATP binding"/>
    <property type="evidence" value="ECO:0007669"/>
    <property type="project" value="InterPro"/>
</dbReference>
<keyword evidence="3" id="KW-1185">Reference proteome</keyword>
<evidence type="ECO:0000259" key="1">
    <source>
        <dbReference type="PROSITE" id="PS50011"/>
    </source>
</evidence>
<dbReference type="SMART" id="SM00220">
    <property type="entry name" value="S_TKc"/>
    <property type="match status" value="1"/>
</dbReference>
<dbReference type="InterPro" id="IPR008271">
    <property type="entry name" value="Ser/Thr_kinase_AS"/>
</dbReference>
<dbReference type="OrthoDB" id="275301at2759"/>
<dbReference type="GO" id="GO:0007165">
    <property type="term" value="P:signal transduction"/>
    <property type="evidence" value="ECO:0007669"/>
    <property type="project" value="TreeGrafter"/>
</dbReference>
<dbReference type="InterPro" id="IPR000719">
    <property type="entry name" value="Prot_kinase_dom"/>
</dbReference>
<dbReference type="Proteomes" id="UP000623129">
    <property type="component" value="Unassembled WGS sequence"/>
</dbReference>
<accession>A0A833QSM2</accession>
<dbReference type="Gene3D" id="1.10.510.10">
    <property type="entry name" value="Transferase(Phosphotransferase) domain 1"/>
    <property type="match status" value="1"/>
</dbReference>
<sequence length="409" mass="44553">MEIKTWRRGHEIGRSSCATVSVATNPTTGEVFAVKTVPLSGAMVLRREKNILSALNSPFIISCLGSDISKDSSTNQLCYNLFMEYAPGGSLSDKVSKQHGGLKESFIRSRTFEILSGLVYLHDIGIVHCDIKGQNVLVGSDGRAKIADFGCAKIKFCEIGSPQIRGTPMYMAPEVARGEEQGAPADMWALGCTVLEMVSGGVPWAGFSDPFVVLQHIGYSSDVPVVPSWISDEAKDFLSKCLIREPDKRWSAEQLINHPFIATSDNSMSEKSLTESCVSPMSILDQGMWESLTHNLESEQSLERIGMLAGGTTAGPAWSDDEDWITVRCKGGDAFVADASTTSGGEEEEVNLVGDHMETEEFQFKPHGCGDFLGGNFNFLEGGKYHEKLRIVVDRRDGSMESVERNLTG</sequence>
<dbReference type="AlphaFoldDB" id="A0A833QSM2"/>
<evidence type="ECO:0000313" key="2">
    <source>
        <dbReference type="EMBL" id="KAF3332630.1"/>
    </source>
</evidence>
<reference evidence="2" key="1">
    <citation type="submission" date="2020-01" db="EMBL/GenBank/DDBJ databases">
        <title>Genome sequence of Kobresia littledalei, the first chromosome-level genome in the family Cyperaceae.</title>
        <authorList>
            <person name="Qu G."/>
        </authorList>
    </citation>
    <scope>NUCLEOTIDE SEQUENCE</scope>
    <source>
        <strain evidence="2">C.B.Clarke</strain>
        <tissue evidence="2">Leaf</tissue>
    </source>
</reference>
<protein>
    <submittedName>
        <fullName evidence="2">Mitogen-activated protein kinase kinase kinase 2-like protein</fullName>
    </submittedName>
</protein>
<dbReference type="InterPro" id="IPR052751">
    <property type="entry name" value="Plant_MAPKKK"/>
</dbReference>
<dbReference type="EMBL" id="SWLB01000011">
    <property type="protein sequence ID" value="KAF3332630.1"/>
    <property type="molecule type" value="Genomic_DNA"/>
</dbReference>
<feature type="domain" description="Protein kinase" evidence="1">
    <location>
        <begin position="6"/>
        <end position="261"/>
    </location>
</feature>
<gene>
    <name evidence="2" type="ORF">FCM35_KLT02207</name>
</gene>
<dbReference type="InterPro" id="IPR011009">
    <property type="entry name" value="Kinase-like_dom_sf"/>
</dbReference>
<organism evidence="2 3">
    <name type="scientific">Carex littledalei</name>
    <dbReference type="NCBI Taxonomy" id="544730"/>
    <lineage>
        <taxon>Eukaryota</taxon>
        <taxon>Viridiplantae</taxon>
        <taxon>Streptophyta</taxon>
        <taxon>Embryophyta</taxon>
        <taxon>Tracheophyta</taxon>
        <taxon>Spermatophyta</taxon>
        <taxon>Magnoliopsida</taxon>
        <taxon>Liliopsida</taxon>
        <taxon>Poales</taxon>
        <taxon>Cyperaceae</taxon>
        <taxon>Cyperoideae</taxon>
        <taxon>Cariceae</taxon>
        <taxon>Carex</taxon>
        <taxon>Carex subgen. Euthyceras</taxon>
    </lineage>
</organism>
<name>A0A833QSM2_9POAL</name>
<dbReference type="GO" id="GO:0004672">
    <property type="term" value="F:protein kinase activity"/>
    <property type="evidence" value="ECO:0007669"/>
    <property type="project" value="InterPro"/>
</dbReference>
<dbReference type="PANTHER" id="PTHR48011">
    <property type="entry name" value="CCR4-NOT TRANSCRIPTIONAL COMPLEX SUBUNIT CAF120-RELATED"/>
    <property type="match status" value="1"/>
</dbReference>
<evidence type="ECO:0000313" key="3">
    <source>
        <dbReference type="Proteomes" id="UP000623129"/>
    </source>
</evidence>
<comment type="caution">
    <text evidence="2">The sequence shown here is derived from an EMBL/GenBank/DDBJ whole genome shotgun (WGS) entry which is preliminary data.</text>
</comment>
<dbReference type="PROSITE" id="PS50011">
    <property type="entry name" value="PROTEIN_KINASE_DOM"/>
    <property type="match status" value="1"/>
</dbReference>
<keyword evidence="2" id="KW-0418">Kinase</keyword>
<dbReference type="PROSITE" id="PS00108">
    <property type="entry name" value="PROTEIN_KINASE_ST"/>
    <property type="match status" value="1"/>
</dbReference>